<dbReference type="PANTHER" id="PTHR28180">
    <property type="entry name" value="CONSERVED MITOCHONDRIAL PROTEIN-RELATED"/>
    <property type="match status" value="1"/>
</dbReference>
<evidence type="ECO:0008006" key="3">
    <source>
        <dbReference type="Google" id="ProtNLM"/>
    </source>
</evidence>
<dbReference type="Proteomes" id="UP000800041">
    <property type="component" value="Unassembled WGS sequence"/>
</dbReference>
<dbReference type="SUPFAM" id="SSF69118">
    <property type="entry name" value="AhpD-like"/>
    <property type="match status" value="1"/>
</dbReference>
<dbReference type="InterPro" id="IPR052999">
    <property type="entry name" value="PTS1_Protein"/>
</dbReference>
<proteinExistence type="predicted"/>
<dbReference type="PANTHER" id="PTHR28180:SF2">
    <property type="entry name" value="PEROXISOMAL PROTEIN 2"/>
    <property type="match status" value="1"/>
</dbReference>
<dbReference type="InterPro" id="IPR029032">
    <property type="entry name" value="AhpD-like"/>
</dbReference>
<name>A0A6G1GYC5_9PEZI</name>
<organism evidence="1 2">
    <name type="scientific">Aulographum hederae CBS 113979</name>
    <dbReference type="NCBI Taxonomy" id="1176131"/>
    <lineage>
        <taxon>Eukaryota</taxon>
        <taxon>Fungi</taxon>
        <taxon>Dikarya</taxon>
        <taxon>Ascomycota</taxon>
        <taxon>Pezizomycotina</taxon>
        <taxon>Dothideomycetes</taxon>
        <taxon>Pleosporomycetidae</taxon>
        <taxon>Aulographales</taxon>
        <taxon>Aulographaceae</taxon>
    </lineage>
</organism>
<dbReference type="EMBL" id="ML977159">
    <property type="protein sequence ID" value="KAF1985961.1"/>
    <property type="molecule type" value="Genomic_DNA"/>
</dbReference>
<dbReference type="AlphaFoldDB" id="A0A6G1GYC5"/>
<evidence type="ECO:0000313" key="1">
    <source>
        <dbReference type="EMBL" id="KAF1985961.1"/>
    </source>
</evidence>
<reference evidence="1" key="1">
    <citation type="journal article" date="2020" name="Stud. Mycol.">
        <title>101 Dothideomycetes genomes: a test case for predicting lifestyles and emergence of pathogens.</title>
        <authorList>
            <person name="Haridas S."/>
            <person name="Albert R."/>
            <person name="Binder M."/>
            <person name="Bloem J."/>
            <person name="Labutti K."/>
            <person name="Salamov A."/>
            <person name="Andreopoulos B."/>
            <person name="Baker S."/>
            <person name="Barry K."/>
            <person name="Bills G."/>
            <person name="Bluhm B."/>
            <person name="Cannon C."/>
            <person name="Castanera R."/>
            <person name="Culley D."/>
            <person name="Daum C."/>
            <person name="Ezra D."/>
            <person name="Gonzalez J."/>
            <person name="Henrissat B."/>
            <person name="Kuo A."/>
            <person name="Liang C."/>
            <person name="Lipzen A."/>
            <person name="Lutzoni F."/>
            <person name="Magnuson J."/>
            <person name="Mondo S."/>
            <person name="Nolan M."/>
            <person name="Ohm R."/>
            <person name="Pangilinan J."/>
            <person name="Park H.-J."/>
            <person name="Ramirez L."/>
            <person name="Alfaro M."/>
            <person name="Sun H."/>
            <person name="Tritt A."/>
            <person name="Yoshinaga Y."/>
            <person name="Zwiers L.-H."/>
            <person name="Turgeon B."/>
            <person name="Goodwin S."/>
            <person name="Spatafora J."/>
            <person name="Crous P."/>
            <person name="Grigoriev I."/>
        </authorList>
    </citation>
    <scope>NUCLEOTIDE SEQUENCE</scope>
    <source>
        <strain evidence="1">CBS 113979</strain>
    </source>
</reference>
<dbReference type="Gene3D" id="1.20.1290.10">
    <property type="entry name" value="AhpD-like"/>
    <property type="match status" value="1"/>
</dbReference>
<evidence type="ECO:0000313" key="2">
    <source>
        <dbReference type="Proteomes" id="UP000800041"/>
    </source>
</evidence>
<dbReference type="OrthoDB" id="5392202at2759"/>
<sequence length="290" mass="31170">MSKLSETLKALIASPIARPGPIPAPRNVRSLYERIAKEAEEKNVGRPSWVALSTAATMTMNSPDSMSVLYQVASEPLEEKEKVETAELMREVGLKCIGFNGIPRTINMLGAFRASLPPTITPHLTTTPTRSPTPSNLPSTLSRGRALWNSIYTPFSDKLLSKLGDSHPDLPVHILSSHYGPLFTDPDSSSSRPENARVGRLLTSIVAIACLRAQTGVGPQVTSHIFGLRKAVQDGTWEAPEARPEEGARWLAGEEGNRWVIETVDGIVGGIGGEMGGSFAPGLGREKAKL</sequence>
<gene>
    <name evidence="1" type="ORF">K402DRAFT_454648</name>
</gene>
<keyword evidence="2" id="KW-1185">Reference proteome</keyword>
<protein>
    <recommendedName>
        <fullName evidence="3">Mitochondrial protein</fullName>
    </recommendedName>
</protein>
<accession>A0A6G1GYC5</accession>